<proteinExistence type="predicted"/>
<dbReference type="SUPFAM" id="SSF81383">
    <property type="entry name" value="F-box domain"/>
    <property type="match status" value="1"/>
</dbReference>
<dbReference type="Pfam" id="PF07734">
    <property type="entry name" value="FBA_1"/>
    <property type="match status" value="1"/>
</dbReference>
<dbReference type="PROSITE" id="PS50181">
    <property type="entry name" value="FBOX"/>
    <property type="match status" value="1"/>
</dbReference>
<feature type="region of interest" description="Disordered" evidence="1">
    <location>
        <begin position="1"/>
        <end position="23"/>
    </location>
</feature>
<dbReference type="PANTHER" id="PTHR31672:SF13">
    <property type="entry name" value="F-BOX PROTEIN CPR30-LIKE"/>
    <property type="match status" value="1"/>
</dbReference>
<dbReference type="Gramene" id="Bra031755.1">
    <property type="protein sequence ID" value="Bra031755.1-P"/>
    <property type="gene ID" value="Bra031755"/>
</dbReference>
<dbReference type="PANTHER" id="PTHR31672">
    <property type="entry name" value="BNACNNG10540D PROTEIN"/>
    <property type="match status" value="1"/>
</dbReference>
<evidence type="ECO:0000259" key="2">
    <source>
        <dbReference type="PROSITE" id="PS50181"/>
    </source>
</evidence>
<sequence>MLKKRHGSILKRHGSDKRRRGSSSSVELELLPHDVIELILERLPVESLRRFRSVSKKWISTIDSPRFQSRQLNLRRQSRGHDLLFVAYYEDPPDDVAQHALGSSSSCIYRTVKFPFPNVLLCYGSCDGLVCFFCIHTPNVVVNPATHPILRFQKPVYFDGSLYWLTDCVETKVLSFDLHTETFQVICKTPFADAPRPSNVVLFILDDCLCASEKTWPTQVIWSLDSSSKTWKQMCSIDLTNTFPLFDRCGLMPLPVAILEKNKLYLHGRNYLEPLMLHDLNTKSFEVVSTPTTPGDCIYYFESLFSV</sequence>
<dbReference type="InterPro" id="IPR001810">
    <property type="entry name" value="F-box_dom"/>
</dbReference>
<organism evidence="3 4">
    <name type="scientific">Brassica campestris</name>
    <name type="common">Field mustard</name>
    <dbReference type="NCBI Taxonomy" id="3711"/>
    <lineage>
        <taxon>Eukaryota</taxon>
        <taxon>Viridiplantae</taxon>
        <taxon>Streptophyta</taxon>
        <taxon>Embryophyta</taxon>
        <taxon>Tracheophyta</taxon>
        <taxon>Spermatophyta</taxon>
        <taxon>Magnoliopsida</taxon>
        <taxon>eudicotyledons</taxon>
        <taxon>Gunneridae</taxon>
        <taxon>Pentapetalae</taxon>
        <taxon>rosids</taxon>
        <taxon>malvids</taxon>
        <taxon>Brassicales</taxon>
        <taxon>Brassicaceae</taxon>
        <taxon>Brassiceae</taxon>
        <taxon>Brassica</taxon>
    </lineage>
</organism>
<dbReference type="InterPro" id="IPR011043">
    <property type="entry name" value="Gal_Oxase/kelch_b-propeller"/>
</dbReference>
<protein>
    <recommendedName>
        <fullName evidence="2">F-box domain-containing protein</fullName>
    </recommendedName>
</protein>
<reference evidence="3" key="3">
    <citation type="submission" date="2023-03" db="UniProtKB">
        <authorList>
            <consortium name="EnsemblPlants"/>
        </authorList>
    </citation>
    <scope>IDENTIFICATION</scope>
    <source>
        <strain evidence="3">cv. Chiifu-401-42</strain>
    </source>
</reference>
<dbReference type="Gene3D" id="1.20.1280.50">
    <property type="match status" value="1"/>
</dbReference>
<reference evidence="3 4" key="2">
    <citation type="journal article" date="2018" name="Hortic Res">
        <title>Improved Brassica rapa reference genome by single-molecule sequencing and chromosome conformation capture technologies.</title>
        <authorList>
            <person name="Zhang L."/>
            <person name="Cai X."/>
            <person name="Wu J."/>
            <person name="Liu M."/>
            <person name="Grob S."/>
            <person name="Cheng F."/>
            <person name="Liang J."/>
            <person name="Cai C."/>
            <person name="Liu Z."/>
            <person name="Liu B."/>
            <person name="Wang F."/>
            <person name="Li S."/>
            <person name="Liu F."/>
            <person name="Li X."/>
            <person name="Cheng L."/>
            <person name="Yang W."/>
            <person name="Li M.H."/>
            <person name="Grossniklaus U."/>
            <person name="Zheng H."/>
            <person name="Wang X."/>
        </authorList>
    </citation>
    <scope>NUCLEOTIDE SEQUENCE [LARGE SCALE GENOMIC DNA]</scope>
    <source>
        <strain evidence="3 4">cv. Chiifu-401-42</strain>
    </source>
</reference>
<name>M4ESH6_BRACM</name>
<dbReference type="AlphaFoldDB" id="M4ESH6"/>
<dbReference type="InterPro" id="IPR050796">
    <property type="entry name" value="SCF_F-box_component"/>
</dbReference>
<dbReference type="Proteomes" id="UP000011750">
    <property type="component" value="Chromosome A09"/>
</dbReference>
<dbReference type="Pfam" id="PF00646">
    <property type="entry name" value="F-box"/>
    <property type="match status" value="1"/>
</dbReference>
<dbReference type="InterPro" id="IPR036047">
    <property type="entry name" value="F-box-like_dom_sf"/>
</dbReference>
<feature type="domain" description="F-box" evidence="2">
    <location>
        <begin position="25"/>
        <end position="70"/>
    </location>
</feature>
<dbReference type="SMART" id="SM00256">
    <property type="entry name" value="FBOX"/>
    <property type="match status" value="1"/>
</dbReference>
<accession>M4ESH6</accession>
<dbReference type="InterPro" id="IPR006527">
    <property type="entry name" value="F-box-assoc_dom_typ1"/>
</dbReference>
<feature type="compositionally biased region" description="Basic residues" evidence="1">
    <location>
        <begin position="1"/>
        <end position="21"/>
    </location>
</feature>
<dbReference type="EnsemblPlants" id="Bra031755.1">
    <property type="protein sequence ID" value="Bra031755.1-P"/>
    <property type="gene ID" value="Bra031755"/>
</dbReference>
<reference evidence="3 4" key="1">
    <citation type="journal article" date="2011" name="Nat. Genet.">
        <title>The genome of the mesopolyploid crop species Brassica rapa.</title>
        <authorList>
            <consortium name="Brassica rapa Genome Sequencing Project Consortium"/>
            <person name="Wang X."/>
            <person name="Wang H."/>
            <person name="Wang J."/>
            <person name="Sun R."/>
            <person name="Wu J."/>
            <person name="Liu S."/>
            <person name="Bai Y."/>
            <person name="Mun J.H."/>
            <person name="Bancroft I."/>
            <person name="Cheng F."/>
            <person name="Huang S."/>
            <person name="Li X."/>
            <person name="Hua W."/>
            <person name="Wang J."/>
            <person name="Wang X."/>
            <person name="Freeling M."/>
            <person name="Pires J.C."/>
            <person name="Paterson A.H."/>
            <person name="Chalhoub B."/>
            <person name="Wang B."/>
            <person name="Hayward A."/>
            <person name="Sharpe A.G."/>
            <person name="Park B.S."/>
            <person name="Weisshaar B."/>
            <person name="Liu B."/>
            <person name="Li B."/>
            <person name="Liu B."/>
            <person name="Tong C."/>
            <person name="Song C."/>
            <person name="Duran C."/>
            <person name="Peng C."/>
            <person name="Geng C."/>
            <person name="Koh C."/>
            <person name="Lin C."/>
            <person name="Edwards D."/>
            <person name="Mu D."/>
            <person name="Shen D."/>
            <person name="Soumpourou E."/>
            <person name="Li F."/>
            <person name="Fraser F."/>
            <person name="Conant G."/>
            <person name="Lassalle G."/>
            <person name="King G.J."/>
            <person name="Bonnema G."/>
            <person name="Tang H."/>
            <person name="Wang H."/>
            <person name="Belcram H."/>
            <person name="Zhou H."/>
            <person name="Hirakawa H."/>
            <person name="Abe H."/>
            <person name="Guo H."/>
            <person name="Wang H."/>
            <person name="Jin H."/>
            <person name="Parkin I.A."/>
            <person name="Batley J."/>
            <person name="Kim J.S."/>
            <person name="Just J."/>
            <person name="Li J."/>
            <person name="Xu J."/>
            <person name="Deng J."/>
            <person name="Kim J.A."/>
            <person name="Li J."/>
            <person name="Yu J."/>
            <person name="Meng J."/>
            <person name="Wang J."/>
            <person name="Min J."/>
            <person name="Poulain J."/>
            <person name="Wang J."/>
            <person name="Hatakeyama K."/>
            <person name="Wu K."/>
            <person name="Wang L."/>
            <person name="Fang L."/>
            <person name="Trick M."/>
            <person name="Links M.G."/>
            <person name="Zhao M."/>
            <person name="Jin M."/>
            <person name="Ramchiary N."/>
            <person name="Drou N."/>
            <person name="Berkman P.J."/>
            <person name="Cai Q."/>
            <person name="Huang Q."/>
            <person name="Li R."/>
            <person name="Tabata S."/>
            <person name="Cheng S."/>
            <person name="Zhang S."/>
            <person name="Zhang S."/>
            <person name="Huang S."/>
            <person name="Sato S."/>
            <person name="Sun S."/>
            <person name="Kwon S.J."/>
            <person name="Choi S.R."/>
            <person name="Lee T.H."/>
            <person name="Fan W."/>
            <person name="Zhao X."/>
            <person name="Tan X."/>
            <person name="Xu X."/>
            <person name="Wang Y."/>
            <person name="Qiu Y."/>
            <person name="Yin Y."/>
            <person name="Li Y."/>
            <person name="Du Y."/>
            <person name="Liao Y."/>
            <person name="Lim Y."/>
            <person name="Narusaka Y."/>
            <person name="Wang Y."/>
            <person name="Wang Z."/>
            <person name="Li Z."/>
            <person name="Wang Z."/>
            <person name="Xiong Z."/>
            <person name="Zhang Z."/>
        </authorList>
    </citation>
    <scope>NUCLEOTIDE SEQUENCE [LARGE SCALE GENOMIC DNA]</scope>
    <source>
        <strain evidence="3 4">cv. Chiifu-401-42</strain>
    </source>
</reference>
<dbReference type="InParanoid" id="M4ESH6"/>
<dbReference type="HOGENOM" id="CLU_027176_4_0_1"/>
<evidence type="ECO:0000313" key="3">
    <source>
        <dbReference type="EnsemblPlants" id="Bra031755.1-P"/>
    </source>
</evidence>
<dbReference type="SUPFAM" id="SSF50965">
    <property type="entry name" value="Galactose oxidase, central domain"/>
    <property type="match status" value="1"/>
</dbReference>
<dbReference type="CDD" id="cd22157">
    <property type="entry name" value="F-box_AtFBW1-like"/>
    <property type="match status" value="1"/>
</dbReference>
<evidence type="ECO:0000313" key="4">
    <source>
        <dbReference type="Proteomes" id="UP000011750"/>
    </source>
</evidence>
<evidence type="ECO:0000256" key="1">
    <source>
        <dbReference type="SAM" id="MobiDB-lite"/>
    </source>
</evidence>
<keyword evidence="4" id="KW-1185">Reference proteome</keyword>